<evidence type="ECO:0000256" key="7">
    <source>
        <dbReference type="ARBA" id="ARBA00022777"/>
    </source>
</evidence>
<evidence type="ECO:0000259" key="12">
    <source>
        <dbReference type="PROSITE" id="PS50052"/>
    </source>
</evidence>
<evidence type="ECO:0000256" key="9">
    <source>
        <dbReference type="ARBA" id="ARBA00030128"/>
    </source>
</evidence>
<dbReference type="OrthoDB" id="9808150at2"/>
<evidence type="ECO:0000256" key="11">
    <source>
        <dbReference type="HAMAP-Rule" id="MF_00328"/>
    </source>
</evidence>
<dbReference type="SUPFAM" id="SSF52540">
    <property type="entry name" value="P-loop containing nucleoside triphosphate hydrolases"/>
    <property type="match status" value="1"/>
</dbReference>
<accession>A0A401LAS1</accession>
<dbReference type="EMBL" id="BHVZ01000001">
    <property type="protein sequence ID" value="GCB28590.1"/>
    <property type="molecule type" value="Genomic_DNA"/>
</dbReference>
<evidence type="ECO:0000256" key="4">
    <source>
        <dbReference type="ARBA" id="ARBA00016296"/>
    </source>
</evidence>
<dbReference type="Gene3D" id="3.30.63.10">
    <property type="entry name" value="Guanylate Kinase phosphate binding domain"/>
    <property type="match status" value="1"/>
</dbReference>
<dbReference type="FunFam" id="3.30.63.10:FF:000002">
    <property type="entry name" value="Guanylate kinase 1"/>
    <property type="match status" value="1"/>
</dbReference>
<dbReference type="InterPro" id="IPR017665">
    <property type="entry name" value="Guanylate_kinase"/>
</dbReference>
<dbReference type="EC" id="2.7.4.8" evidence="3 11"/>
<dbReference type="PROSITE" id="PS00856">
    <property type="entry name" value="GUANYLATE_KINASE_1"/>
    <property type="match status" value="1"/>
</dbReference>
<dbReference type="GeneID" id="86193252"/>
<dbReference type="InterPro" id="IPR020590">
    <property type="entry name" value="Guanylate_kinase_CS"/>
</dbReference>
<feature type="binding site" evidence="11">
    <location>
        <begin position="12"/>
        <end position="19"/>
    </location>
    <ligand>
        <name>ATP</name>
        <dbReference type="ChEBI" id="CHEBI:30616"/>
    </ligand>
</feature>
<dbReference type="CDD" id="cd00071">
    <property type="entry name" value="GMPK"/>
    <property type="match status" value="1"/>
</dbReference>
<keyword evidence="11" id="KW-0963">Cytoplasm</keyword>
<evidence type="ECO:0000256" key="8">
    <source>
        <dbReference type="ARBA" id="ARBA00022840"/>
    </source>
</evidence>
<evidence type="ECO:0000256" key="5">
    <source>
        <dbReference type="ARBA" id="ARBA00022679"/>
    </source>
</evidence>
<dbReference type="SMART" id="SM00072">
    <property type="entry name" value="GuKc"/>
    <property type="match status" value="1"/>
</dbReference>
<dbReference type="GO" id="GO:0005524">
    <property type="term" value="F:ATP binding"/>
    <property type="evidence" value="ECO:0007669"/>
    <property type="project" value="UniProtKB-UniRule"/>
</dbReference>
<dbReference type="PANTHER" id="PTHR23117">
    <property type="entry name" value="GUANYLATE KINASE-RELATED"/>
    <property type="match status" value="1"/>
</dbReference>
<organism evidence="13 14">
    <name type="scientific">Anaerotignum faecicola</name>
    <dbReference type="NCBI Taxonomy" id="2358141"/>
    <lineage>
        <taxon>Bacteria</taxon>
        <taxon>Bacillati</taxon>
        <taxon>Bacillota</taxon>
        <taxon>Clostridia</taxon>
        <taxon>Lachnospirales</taxon>
        <taxon>Anaerotignaceae</taxon>
        <taxon>Anaerotignum</taxon>
    </lineage>
</organism>
<dbReference type="AlphaFoldDB" id="A0A401LAS1"/>
<evidence type="ECO:0000256" key="10">
    <source>
        <dbReference type="ARBA" id="ARBA00048594"/>
    </source>
</evidence>
<dbReference type="PROSITE" id="PS50052">
    <property type="entry name" value="GUANYLATE_KINASE_2"/>
    <property type="match status" value="1"/>
</dbReference>
<evidence type="ECO:0000256" key="1">
    <source>
        <dbReference type="ARBA" id="ARBA00003531"/>
    </source>
</evidence>
<dbReference type="Gene3D" id="3.40.50.300">
    <property type="entry name" value="P-loop containing nucleotide triphosphate hydrolases"/>
    <property type="match status" value="1"/>
</dbReference>
<dbReference type="Pfam" id="PF00625">
    <property type="entry name" value="Guanylate_kin"/>
    <property type="match status" value="1"/>
</dbReference>
<dbReference type="InterPro" id="IPR027417">
    <property type="entry name" value="P-loop_NTPase"/>
</dbReference>
<evidence type="ECO:0000313" key="13">
    <source>
        <dbReference type="EMBL" id="GCB28590.1"/>
    </source>
</evidence>
<dbReference type="RefSeq" id="WP_016407187.1">
    <property type="nucleotide sequence ID" value="NZ_DAVZTY010000002.1"/>
</dbReference>
<dbReference type="PANTHER" id="PTHR23117:SF13">
    <property type="entry name" value="GUANYLATE KINASE"/>
    <property type="match status" value="1"/>
</dbReference>
<evidence type="ECO:0000256" key="3">
    <source>
        <dbReference type="ARBA" id="ARBA00012961"/>
    </source>
</evidence>
<evidence type="ECO:0000313" key="14">
    <source>
        <dbReference type="Proteomes" id="UP000287361"/>
    </source>
</evidence>
<evidence type="ECO:0000256" key="2">
    <source>
        <dbReference type="ARBA" id="ARBA00005790"/>
    </source>
</evidence>
<dbReference type="HAMAP" id="MF_00328">
    <property type="entry name" value="Guanylate_kinase"/>
    <property type="match status" value="1"/>
</dbReference>
<proteinExistence type="inferred from homology"/>
<keyword evidence="14" id="KW-1185">Reference proteome</keyword>
<comment type="similarity">
    <text evidence="2 11">Belongs to the guanylate kinase family.</text>
</comment>
<keyword evidence="5 11" id="KW-0808">Transferase</keyword>
<reference evidence="13 14" key="1">
    <citation type="submission" date="2018-10" db="EMBL/GenBank/DDBJ databases">
        <title>Draft Genome Sequence of Anaerotignum sp. KCTC 15736.</title>
        <authorList>
            <person name="Choi S.H."/>
            <person name="Kim J.S."/>
            <person name="Kang S.W."/>
            <person name="Lee J.S."/>
            <person name="Park S.H."/>
        </authorList>
    </citation>
    <scope>NUCLEOTIDE SEQUENCE [LARGE SCALE GENOMIC DNA]</scope>
    <source>
        <strain evidence="13 14">KCTC 15736</strain>
    </source>
</reference>
<comment type="caution">
    <text evidence="13">The sequence shown here is derived from an EMBL/GenBank/DDBJ whole genome shotgun (WGS) entry which is preliminary data.</text>
</comment>
<keyword evidence="8 11" id="KW-0067">ATP-binding</keyword>
<evidence type="ECO:0000256" key="6">
    <source>
        <dbReference type="ARBA" id="ARBA00022741"/>
    </source>
</evidence>
<dbReference type="InterPro" id="IPR008145">
    <property type="entry name" value="GK/Ca_channel_bsu"/>
</dbReference>
<protein>
    <recommendedName>
        <fullName evidence="4 11">Guanylate kinase</fullName>
        <ecNumber evidence="3 11">2.7.4.8</ecNumber>
    </recommendedName>
    <alternativeName>
        <fullName evidence="9 11">GMP kinase</fullName>
    </alternativeName>
</protein>
<comment type="function">
    <text evidence="1 11">Essential for recycling GMP and indirectly, cGMP.</text>
</comment>
<comment type="catalytic activity">
    <reaction evidence="10 11">
        <text>GMP + ATP = GDP + ADP</text>
        <dbReference type="Rhea" id="RHEA:20780"/>
        <dbReference type="ChEBI" id="CHEBI:30616"/>
        <dbReference type="ChEBI" id="CHEBI:58115"/>
        <dbReference type="ChEBI" id="CHEBI:58189"/>
        <dbReference type="ChEBI" id="CHEBI:456216"/>
        <dbReference type="EC" id="2.7.4.8"/>
    </reaction>
</comment>
<sequence length="202" mass="23409">MNKQGILLIISGPSGSGKGTIVERLCEKNNFSLSISATTRKPREYEKDGVHYFFHTREEFEKMRDRKELLEWAEFCGNYYGTPRKYVTEQLMAGNNVILEIEVQGALQVKKIYPEGVLIFMVPPNLEELGNRLTKRGTEDKETINKRLRRALEEMELVEEYDYLVINDTVEQATEDMLTIVAAEKMKCSRNKNIKKIFKGEM</sequence>
<gene>
    <name evidence="11" type="primary">gmk</name>
    <name evidence="13" type="ORF">KGMB03357_02510</name>
</gene>
<dbReference type="GO" id="GO:0005829">
    <property type="term" value="C:cytosol"/>
    <property type="evidence" value="ECO:0007669"/>
    <property type="project" value="TreeGrafter"/>
</dbReference>
<feature type="domain" description="Guanylate kinase-like" evidence="12">
    <location>
        <begin position="5"/>
        <end position="182"/>
    </location>
</feature>
<dbReference type="NCBIfam" id="TIGR03263">
    <property type="entry name" value="guanyl_kin"/>
    <property type="match status" value="1"/>
</dbReference>
<dbReference type="GO" id="GO:0004385">
    <property type="term" value="F:GMP kinase activity"/>
    <property type="evidence" value="ECO:0007669"/>
    <property type="project" value="UniProtKB-UniRule"/>
</dbReference>
<comment type="subcellular location">
    <subcellularLocation>
        <location evidence="11">Cytoplasm</location>
    </subcellularLocation>
</comment>
<keyword evidence="7 11" id="KW-0418">Kinase</keyword>
<name>A0A401LAS1_9FIRM</name>
<keyword evidence="6 11" id="KW-0547">Nucleotide-binding</keyword>
<dbReference type="InterPro" id="IPR008144">
    <property type="entry name" value="Guanylate_kin-like_dom"/>
</dbReference>
<dbReference type="Proteomes" id="UP000287361">
    <property type="component" value="Unassembled WGS sequence"/>
</dbReference>